<protein>
    <submittedName>
        <fullName evidence="3">D-alanyl-D-alanine carboxypeptidase / D-alanyl-D-alanine-endopeptidase (Penicillin-binding protein 4)</fullName>
    </submittedName>
</protein>
<dbReference type="NCBIfam" id="TIGR00666">
    <property type="entry name" value="PBP4"/>
    <property type="match status" value="1"/>
</dbReference>
<dbReference type="GO" id="GO:0000270">
    <property type="term" value="P:peptidoglycan metabolic process"/>
    <property type="evidence" value="ECO:0007669"/>
    <property type="project" value="TreeGrafter"/>
</dbReference>
<dbReference type="SUPFAM" id="SSF56601">
    <property type="entry name" value="beta-lactamase/transpeptidase-like"/>
    <property type="match status" value="1"/>
</dbReference>
<dbReference type="EMBL" id="FNPE01000001">
    <property type="protein sequence ID" value="SDX84459.1"/>
    <property type="molecule type" value="Genomic_DNA"/>
</dbReference>
<evidence type="ECO:0000256" key="2">
    <source>
        <dbReference type="ARBA" id="ARBA00022801"/>
    </source>
</evidence>
<accession>A0A1H3F2L3</accession>
<evidence type="ECO:0000313" key="3">
    <source>
        <dbReference type="EMBL" id="SDX84459.1"/>
    </source>
</evidence>
<dbReference type="GO" id="GO:0004185">
    <property type="term" value="F:serine-type carboxypeptidase activity"/>
    <property type="evidence" value="ECO:0007669"/>
    <property type="project" value="InterPro"/>
</dbReference>
<dbReference type="InterPro" id="IPR000667">
    <property type="entry name" value="Peptidase_S13"/>
</dbReference>
<dbReference type="Gene3D" id="3.40.710.10">
    <property type="entry name" value="DD-peptidase/beta-lactamase superfamily"/>
    <property type="match status" value="1"/>
</dbReference>
<dbReference type="GeneID" id="94695251"/>
<sequence length="522" mass="55438">MAAMTGVDLPAMLHLSLSSFLISSISSAFSLGTPRSHRGLAAALLAAAALPGMAIAQADAPTSPAALSTKTARESRLPPPVEAALARAKLPREAVSALVVEVDGRAAPRLDWQSHVAMNPASVMKLVTTYAALDQLGPAHVWRTPVFLGGPVQDGVLRGPLYIQGQGDPKLVMERLWLMLRRLQGMGIKVIVGDIVLDRSAFSVPAHDPSTFDNEPWRPYNVAPDALLVNYKAVTVGFVPDAAAGVARLQYDPPLAGIQQQETVPLAPAGSECGDWRARLQLDMADPLRIAFAGTFPASCGDKSWSLAPAQPEAFAARAIEGMWRELGGKLTGTVRDGRVPAGLQPAFQSESPSLAEVVRDINKYSNNVMAQQVFLTMGMQRTGVASFEASRQALGQWWQARWGAAEQPVADNGAGLSREARITASGLGRMLQQAWASPVMPEFVASMPIVGVDGTLRRSLSRVQGMAHLKTGTLRDASALAGYVDGASGRRYVLVAMANHANAAAARAAWDALVDWTAHDR</sequence>
<dbReference type="InterPro" id="IPR012338">
    <property type="entry name" value="Beta-lactam/transpept-like"/>
</dbReference>
<dbReference type="Pfam" id="PF02113">
    <property type="entry name" value="Peptidase_S13"/>
    <property type="match status" value="1"/>
</dbReference>
<dbReference type="Proteomes" id="UP000183417">
    <property type="component" value="Unassembled WGS sequence"/>
</dbReference>
<dbReference type="GO" id="GO:0006508">
    <property type="term" value="P:proteolysis"/>
    <property type="evidence" value="ECO:0007669"/>
    <property type="project" value="InterPro"/>
</dbReference>
<dbReference type="RefSeq" id="WP_034363446.1">
    <property type="nucleotide sequence ID" value="NZ_AP025556.1"/>
</dbReference>
<dbReference type="Gene3D" id="3.50.80.20">
    <property type="entry name" value="D-Ala-D-Ala carboxypeptidase C, peptidase S13"/>
    <property type="match status" value="1"/>
</dbReference>
<keyword evidence="3" id="KW-0645">Protease</keyword>
<comment type="similarity">
    <text evidence="1">Belongs to the peptidase S13 family.</text>
</comment>
<organism evidence="3 4">
    <name type="scientific">Delftia lacustris</name>
    <dbReference type="NCBI Taxonomy" id="558537"/>
    <lineage>
        <taxon>Bacteria</taxon>
        <taxon>Pseudomonadati</taxon>
        <taxon>Pseudomonadota</taxon>
        <taxon>Betaproteobacteria</taxon>
        <taxon>Burkholderiales</taxon>
        <taxon>Comamonadaceae</taxon>
        <taxon>Delftia</taxon>
    </lineage>
</organism>
<keyword evidence="3" id="KW-0121">Carboxypeptidase</keyword>
<gene>
    <name evidence="3" type="ORF">SAMN05421547_101442</name>
</gene>
<name>A0A1H3F2L3_9BURK</name>
<proteinExistence type="inferred from homology"/>
<dbReference type="AlphaFoldDB" id="A0A1H3F2L3"/>
<evidence type="ECO:0000313" key="4">
    <source>
        <dbReference type="Proteomes" id="UP000183417"/>
    </source>
</evidence>
<dbReference type="PRINTS" id="PR00922">
    <property type="entry name" value="DADACBPTASE3"/>
</dbReference>
<reference evidence="3 4" key="1">
    <citation type="submission" date="2016-10" db="EMBL/GenBank/DDBJ databases">
        <authorList>
            <person name="de Groot N.N."/>
        </authorList>
    </citation>
    <scope>NUCLEOTIDE SEQUENCE [LARGE SCALE GENOMIC DNA]</scope>
    <source>
        <strain evidence="3 4">LMG 24775</strain>
    </source>
</reference>
<dbReference type="PANTHER" id="PTHR30023:SF0">
    <property type="entry name" value="PENICILLIN-SENSITIVE CARBOXYPEPTIDASE A"/>
    <property type="match status" value="1"/>
</dbReference>
<evidence type="ECO:0000256" key="1">
    <source>
        <dbReference type="ARBA" id="ARBA00006096"/>
    </source>
</evidence>
<keyword evidence="2" id="KW-0378">Hydrolase</keyword>
<dbReference type="PANTHER" id="PTHR30023">
    <property type="entry name" value="D-ALANYL-D-ALANINE CARBOXYPEPTIDASE"/>
    <property type="match status" value="1"/>
</dbReference>